<evidence type="ECO:0000313" key="4">
    <source>
        <dbReference type="Proteomes" id="UP000183997"/>
    </source>
</evidence>
<proteinExistence type="predicted"/>
<dbReference type="InterPro" id="IPR037024">
    <property type="entry name" value="NiFe_Hase_small_N_sf"/>
</dbReference>
<evidence type="ECO:0000259" key="2">
    <source>
        <dbReference type="Pfam" id="PF01058"/>
    </source>
</evidence>
<dbReference type="EMBL" id="FRAR01000016">
    <property type="protein sequence ID" value="SHK53829.1"/>
    <property type="molecule type" value="Genomic_DNA"/>
</dbReference>
<gene>
    <name evidence="3" type="ORF">SAMN02745123_02214</name>
</gene>
<dbReference type="Proteomes" id="UP000183997">
    <property type="component" value="Unassembled WGS sequence"/>
</dbReference>
<sequence length="299" mass="33072">MLILKKVVIEALSGCEGCEVSILDLGEELLTLLKQIEIIHAPIIMDSKHFDPFSNDLEIKIPRADIGILSGSIRTEENLEVARAVRENCDIVIANGTCACMGGIHSIANVMPLDSVKEGICPADSGADKYHLPKVTNRVISLNEVMEVDIYLPGCPPPVSMFVDAIKCVLEGRDFELPNDTVCNDCPKTKEKRTVFSDKGLPFPEMLRPLEPVELEDRCLFEQGYFCMGAATRSGCGGVCMKMDMPCRGCMGPRRIEENPRAELLGSLAVYGYTLRDVHDRRAAFNWFTGAHNNLRPIR</sequence>
<evidence type="ECO:0000313" key="3">
    <source>
        <dbReference type="EMBL" id="SHK53829.1"/>
    </source>
</evidence>
<feature type="domain" description="NADH:ubiquinone oxidoreductase-like 20kDa subunit" evidence="2">
    <location>
        <begin position="15"/>
        <end position="167"/>
    </location>
</feature>
<dbReference type="GO" id="GO:0051536">
    <property type="term" value="F:iron-sulfur cluster binding"/>
    <property type="evidence" value="ECO:0007669"/>
    <property type="project" value="InterPro"/>
</dbReference>
<dbReference type="SUPFAM" id="SSF56770">
    <property type="entry name" value="HydA/Nqo6-like"/>
    <property type="match status" value="1"/>
</dbReference>
<dbReference type="InterPro" id="IPR051349">
    <property type="entry name" value="Hydrogenase_assoc-protein"/>
</dbReference>
<organism evidence="3 4">
    <name type="scientific">Desulforamulus aeronauticus DSM 10349</name>
    <dbReference type="NCBI Taxonomy" id="1121421"/>
    <lineage>
        <taxon>Bacteria</taxon>
        <taxon>Bacillati</taxon>
        <taxon>Bacillota</taxon>
        <taxon>Clostridia</taxon>
        <taxon>Eubacteriales</taxon>
        <taxon>Peptococcaceae</taxon>
        <taxon>Desulforamulus</taxon>
    </lineage>
</organism>
<dbReference type="AlphaFoldDB" id="A0A1M6TAF0"/>
<keyword evidence="4" id="KW-1185">Reference proteome</keyword>
<dbReference type="GO" id="GO:0016491">
    <property type="term" value="F:oxidoreductase activity"/>
    <property type="evidence" value="ECO:0007669"/>
    <property type="project" value="UniProtKB-KW"/>
</dbReference>
<evidence type="ECO:0000256" key="1">
    <source>
        <dbReference type="ARBA" id="ARBA00023002"/>
    </source>
</evidence>
<dbReference type="Gene3D" id="3.40.50.700">
    <property type="entry name" value="NADH:ubiquinone oxidoreductase-like, 20kDa subunit"/>
    <property type="match status" value="1"/>
</dbReference>
<dbReference type="PANTHER" id="PTHR42845">
    <property type="entry name" value="COENZYME F420-REDUCING HYDROGENASE, GAMMA SUBUNIT"/>
    <property type="match status" value="1"/>
</dbReference>
<protein>
    <submittedName>
        <fullName evidence="3">F420-non-reducing hydrogenase small subunit</fullName>
    </submittedName>
</protein>
<dbReference type="STRING" id="1121421.SAMN02745123_02214"/>
<dbReference type="Pfam" id="PF01058">
    <property type="entry name" value="Oxidored_q6"/>
    <property type="match status" value="1"/>
</dbReference>
<dbReference type="InterPro" id="IPR006137">
    <property type="entry name" value="NADH_UbQ_OxRdtase-like_20kDa"/>
</dbReference>
<name>A0A1M6TAF0_9FIRM</name>
<dbReference type="PANTHER" id="PTHR42845:SF2">
    <property type="entry name" value="F420-NON-REDUCING HYDROGENASE VHU SUBUNIT G"/>
    <property type="match status" value="1"/>
</dbReference>
<accession>A0A1M6TAF0</accession>
<keyword evidence="1" id="KW-0560">Oxidoreductase</keyword>
<reference evidence="4" key="1">
    <citation type="submission" date="2016-11" db="EMBL/GenBank/DDBJ databases">
        <authorList>
            <person name="Varghese N."/>
            <person name="Submissions S."/>
        </authorList>
    </citation>
    <scope>NUCLEOTIDE SEQUENCE [LARGE SCALE GENOMIC DNA]</scope>
    <source>
        <strain evidence="4">DSM 10349</strain>
    </source>
</reference>